<name>A0AA42LPZ4_9BURK</name>
<comment type="similarity">
    <text evidence="1">Belongs to the UPF0065 (bug) family.</text>
</comment>
<evidence type="ECO:0000256" key="1">
    <source>
        <dbReference type="ARBA" id="ARBA00006987"/>
    </source>
</evidence>
<comment type="caution">
    <text evidence="2">The sequence shown here is derived from an EMBL/GenBank/DDBJ whole genome shotgun (WGS) entry which is preliminary data.</text>
</comment>
<dbReference type="RefSeq" id="WP_279995894.1">
    <property type="nucleotide sequence ID" value="NZ_JAOCDZ010000010.1"/>
</dbReference>
<reference evidence="2" key="1">
    <citation type="submission" date="2022-09" db="EMBL/GenBank/DDBJ databases">
        <title>Intensive care unit water sources are persistently colonized with multi-drug resistant bacteria and are the site of extensive horizontal gene transfer of antibiotic resistance genes.</title>
        <authorList>
            <person name="Diorio-Toth L."/>
        </authorList>
    </citation>
    <scope>NUCLEOTIDE SEQUENCE</scope>
    <source>
        <strain evidence="2">GD03843</strain>
    </source>
</reference>
<dbReference type="PANTHER" id="PTHR42928:SF5">
    <property type="entry name" value="BLR1237 PROTEIN"/>
    <property type="match status" value="1"/>
</dbReference>
<sequence>MHVRRRQFLGAMGAAVCCSALPIRQLQASPPLRMLVGFAPGGAADLVARALAEGMRASGYTLIVENKAGAGGRIAVDSLLAAGSNGNGTGNAVLFTPSTNLTLYPHLYKDLRYTPADFTPLGTASQFDFGFAVGADSPAKTLQEFLALAQKDPRMAVYGTPGAGTVMHFLGVMLAKASKVPLTPIPYKGGSLALTDTVGGVLPALITTLPNLIPMHKAGKIRILAMTGSAPSSALPDVPTFATAGYPSLTVAEYFTLIGNKSLPADQAQALAGAVADAVRSPAFAKVMQQQFFDPKVTAPAALKRQMEREDAFWARFVKDSGYTPEA</sequence>
<dbReference type="PANTHER" id="PTHR42928">
    <property type="entry name" value="TRICARBOXYLATE-BINDING PROTEIN"/>
    <property type="match status" value="1"/>
</dbReference>
<proteinExistence type="inferred from homology"/>
<dbReference type="Gene3D" id="3.40.190.150">
    <property type="entry name" value="Bordetella uptake gene, domain 1"/>
    <property type="match status" value="1"/>
</dbReference>
<dbReference type="Proteomes" id="UP001161094">
    <property type="component" value="Unassembled WGS sequence"/>
</dbReference>
<accession>A0AA42LPZ4</accession>
<dbReference type="InterPro" id="IPR005064">
    <property type="entry name" value="BUG"/>
</dbReference>
<dbReference type="InterPro" id="IPR042100">
    <property type="entry name" value="Bug_dom1"/>
</dbReference>
<dbReference type="SUPFAM" id="SSF53850">
    <property type="entry name" value="Periplasmic binding protein-like II"/>
    <property type="match status" value="1"/>
</dbReference>
<protein>
    <submittedName>
        <fullName evidence="2">Tripartite tricarboxylate transporter substrate-binding protein</fullName>
    </submittedName>
</protein>
<organism evidence="2 3">
    <name type="scientific">Achromobacter spanius</name>
    <dbReference type="NCBI Taxonomy" id="217203"/>
    <lineage>
        <taxon>Bacteria</taxon>
        <taxon>Pseudomonadati</taxon>
        <taxon>Pseudomonadota</taxon>
        <taxon>Betaproteobacteria</taxon>
        <taxon>Burkholderiales</taxon>
        <taxon>Alcaligenaceae</taxon>
        <taxon>Achromobacter</taxon>
    </lineage>
</organism>
<dbReference type="AlphaFoldDB" id="A0AA42LPZ4"/>
<dbReference type="PIRSF" id="PIRSF017082">
    <property type="entry name" value="YflP"/>
    <property type="match status" value="1"/>
</dbReference>
<evidence type="ECO:0000313" key="2">
    <source>
        <dbReference type="EMBL" id="MDH0737399.1"/>
    </source>
</evidence>
<dbReference type="Pfam" id="PF03401">
    <property type="entry name" value="TctC"/>
    <property type="match status" value="1"/>
</dbReference>
<evidence type="ECO:0000313" key="3">
    <source>
        <dbReference type="Proteomes" id="UP001161094"/>
    </source>
</evidence>
<dbReference type="EMBL" id="JAOCDZ010000010">
    <property type="protein sequence ID" value="MDH0737399.1"/>
    <property type="molecule type" value="Genomic_DNA"/>
</dbReference>
<dbReference type="Gene3D" id="3.40.190.10">
    <property type="entry name" value="Periplasmic binding protein-like II"/>
    <property type="match status" value="1"/>
</dbReference>
<gene>
    <name evidence="2" type="ORF">N5D93_16420</name>
</gene>